<keyword evidence="3 5" id="KW-0597">Phosphoprotein</keyword>
<dbReference type="CDD" id="cd17546">
    <property type="entry name" value="REC_hyHK_CKI1_RcsC-like"/>
    <property type="match status" value="1"/>
</dbReference>
<evidence type="ECO:0000256" key="5">
    <source>
        <dbReference type="PROSITE-ProRule" id="PRU00169"/>
    </source>
</evidence>
<dbReference type="EC" id="2.7.13.3" evidence="2"/>
<dbReference type="InterPro" id="IPR003594">
    <property type="entry name" value="HATPase_dom"/>
</dbReference>
<evidence type="ECO:0000256" key="4">
    <source>
        <dbReference type="ARBA" id="ARBA00023012"/>
    </source>
</evidence>
<dbReference type="EMBL" id="CP092109">
    <property type="protein sequence ID" value="UWZ80372.1"/>
    <property type="molecule type" value="Genomic_DNA"/>
</dbReference>
<evidence type="ECO:0000256" key="1">
    <source>
        <dbReference type="ARBA" id="ARBA00000085"/>
    </source>
</evidence>
<dbReference type="SMART" id="SM00448">
    <property type="entry name" value="REC"/>
    <property type="match status" value="2"/>
</dbReference>
<dbReference type="SMART" id="SM00388">
    <property type="entry name" value="HisKA"/>
    <property type="match status" value="1"/>
</dbReference>
<dbReference type="InterPro" id="IPR001789">
    <property type="entry name" value="Sig_transdc_resp-reg_receiver"/>
</dbReference>
<gene>
    <name evidence="8" type="ORF">L9S41_02955</name>
</gene>
<dbReference type="CDD" id="cd16922">
    <property type="entry name" value="HATPase_EvgS-ArcB-TorS-like"/>
    <property type="match status" value="1"/>
</dbReference>
<evidence type="ECO:0000256" key="3">
    <source>
        <dbReference type="ARBA" id="ARBA00022553"/>
    </source>
</evidence>
<keyword evidence="9" id="KW-1185">Reference proteome</keyword>
<dbReference type="Pfam" id="PF00072">
    <property type="entry name" value="Response_reg"/>
    <property type="match status" value="2"/>
</dbReference>
<feature type="modified residue" description="4-aspartylphosphate" evidence="5">
    <location>
        <position position="58"/>
    </location>
</feature>
<keyword evidence="4" id="KW-0902">Two-component regulatory system</keyword>
<dbReference type="PANTHER" id="PTHR45339:SF1">
    <property type="entry name" value="HYBRID SIGNAL TRANSDUCTION HISTIDINE KINASE J"/>
    <property type="match status" value="1"/>
</dbReference>
<dbReference type="SUPFAM" id="SSF52172">
    <property type="entry name" value="CheY-like"/>
    <property type="match status" value="2"/>
</dbReference>
<evidence type="ECO:0000259" key="6">
    <source>
        <dbReference type="PROSITE" id="PS50109"/>
    </source>
</evidence>
<feature type="domain" description="Response regulatory" evidence="7">
    <location>
        <begin position="7"/>
        <end position="122"/>
    </location>
</feature>
<dbReference type="SMART" id="SM00387">
    <property type="entry name" value="HATPase_c"/>
    <property type="match status" value="1"/>
</dbReference>
<dbReference type="InterPro" id="IPR011006">
    <property type="entry name" value="CheY-like_superfamily"/>
</dbReference>
<dbReference type="PROSITE" id="PS50110">
    <property type="entry name" value="RESPONSE_REGULATORY"/>
    <property type="match status" value="2"/>
</dbReference>
<evidence type="ECO:0000259" key="7">
    <source>
        <dbReference type="PROSITE" id="PS50110"/>
    </source>
</evidence>
<dbReference type="Proteomes" id="UP001060414">
    <property type="component" value="Chromosome"/>
</dbReference>
<dbReference type="RefSeq" id="WP_260748729.1">
    <property type="nucleotide sequence ID" value="NZ_CP092109.1"/>
</dbReference>
<proteinExistence type="predicted"/>
<dbReference type="CDD" id="cd00082">
    <property type="entry name" value="HisKA"/>
    <property type="match status" value="1"/>
</dbReference>
<dbReference type="InterPro" id="IPR003661">
    <property type="entry name" value="HisK_dim/P_dom"/>
</dbReference>
<reference evidence="8" key="1">
    <citation type="journal article" date="2022" name="Environ. Microbiol.">
        <title>Geoalkalibacter halelectricus SAP #1 sp. nov. possessing extracellular electron transfer and mineral#reducing capabilities from a haloalkaline environment.</title>
        <authorList>
            <person name="Yadav S."/>
            <person name="Singh R."/>
            <person name="Sundharam S.S."/>
            <person name="Chaudhary S."/>
            <person name="Krishnamurthi S."/>
            <person name="Patil S.A."/>
        </authorList>
    </citation>
    <scope>NUCLEOTIDE SEQUENCE</scope>
    <source>
        <strain evidence="8">SAP-1</strain>
    </source>
</reference>
<dbReference type="CDD" id="cd00156">
    <property type="entry name" value="REC"/>
    <property type="match status" value="1"/>
</dbReference>
<dbReference type="Pfam" id="PF00512">
    <property type="entry name" value="HisKA"/>
    <property type="match status" value="1"/>
</dbReference>
<comment type="catalytic activity">
    <reaction evidence="1">
        <text>ATP + protein L-histidine = ADP + protein N-phospho-L-histidine.</text>
        <dbReference type="EC" id="2.7.13.3"/>
    </reaction>
</comment>
<feature type="modified residue" description="4-aspartylphosphate" evidence="5">
    <location>
        <position position="461"/>
    </location>
</feature>
<dbReference type="Gene3D" id="1.10.287.130">
    <property type="match status" value="1"/>
</dbReference>
<dbReference type="InterPro" id="IPR005467">
    <property type="entry name" value="His_kinase_dom"/>
</dbReference>
<dbReference type="Gene3D" id="3.40.50.2300">
    <property type="match status" value="2"/>
</dbReference>
<dbReference type="PROSITE" id="PS50109">
    <property type="entry name" value="HIS_KIN"/>
    <property type="match status" value="1"/>
</dbReference>
<accession>A0ABY5ZMI0</accession>
<feature type="domain" description="Histidine kinase" evidence="6">
    <location>
        <begin position="166"/>
        <end position="389"/>
    </location>
</feature>
<dbReference type="Pfam" id="PF02518">
    <property type="entry name" value="HATPase_c"/>
    <property type="match status" value="1"/>
</dbReference>
<evidence type="ECO:0000256" key="2">
    <source>
        <dbReference type="ARBA" id="ARBA00012438"/>
    </source>
</evidence>
<protein>
    <recommendedName>
        <fullName evidence="2">histidine kinase</fullName>
        <ecNumber evidence="2">2.7.13.3</ecNumber>
    </recommendedName>
</protein>
<sequence>MAEEYTNILIVEDEKAHAEAISRAFSSSNFQVRIDQANTLRDYHQKVAANIPDVVVMDLNLSDGSALDVLDAGTAEGAYPILVMTAHGNEAMAVAAMKAGALDYVVKSAESFAAMPQVVQRVLREWRLVQEKKRAEQALVESERRLRLALEAAEQASCAKSEFLANMSHEIRTPLNGIFGLLQHLKSSPLAEDQAQSVDLALESGQKLLSILNDILDLSRIEAGCMDLSNTSFDPAKLVTQVCGIFHANAAAKNLVLLQEISPDLPPRVIGDEGRLRQVLFNLVGNAVKFTEQGEIILHVEALDDPKRLNGLRLEFTVQDTGIGIARDKLDAVFEPFYQVDGSNTRRYGGAGLGLGIVKRLVQLMRGDLRIESELDKGTLIHFAVEVERAGPDSDFEDIAAAEINLPVRPLKILLAEDDRINRFTLERMLAKQGHEVRAVTDGRKCLDLLRQDCFDVVFMDIQMPEMDGLEATRLARSLDDPQKSRIPIVALTAHAMKGDRERFLAAGMDDYISKPVHAEEIRRVLARFA</sequence>
<feature type="domain" description="Response regulatory" evidence="7">
    <location>
        <begin position="412"/>
        <end position="530"/>
    </location>
</feature>
<dbReference type="InterPro" id="IPR004358">
    <property type="entry name" value="Sig_transdc_His_kin-like_C"/>
</dbReference>
<evidence type="ECO:0000313" key="8">
    <source>
        <dbReference type="EMBL" id="UWZ80372.1"/>
    </source>
</evidence>
<dbReference type="PANTHER" id="PTHR45339">
    <property type="entry name" value="HYBRID SIGNAL TRANSDUCTION HISTIDINE KINASE J"/>
    <property type="match status" value="1"/>
</dbReference>
<name>A0ABY5ZMI0_9BACT</name>
<dbReference type="PRINTS" id="PR00344">
    <property type="entry name" value="BCTRLSENSOR"/>
</dbReference>
<dbReference type="SUPFAM" id="SSF55874">
    <property type="entry name" value="ATPase domain of HSP90 chaperone/DNA topoisomerase II/histidine kinase"/>
    <property type="match status" value="1"/>
</dbReference>
<dbReference type="Gene3D" id="3.30.565.10">
    <property type="entry name" value="Histidine kinase-like ATPase, C-terminal domain"/>
    <property type="match status" value="1"/>
</dbReference>
<evidence type="ECO:0000313" key="9">
    <source>
        <dbReference type="Proteomes" id="UP001060414"/>
    </source>
</evidence>
<organism evidence="8 9">
    <name type="scientific">Geoalkalibacter halelectricus</name>
    <dbReference type="NCBI Taxonomy" id="2847045"/>
    <lineage>
        <taxon>Bacteria</taxon>
        <taxon>Pseudomonadati</taxon>
        <taxon>Thermodesulfobacteriota</taxon>
        <taxon>Desulfuromonadia</taxon>
        <taxon>Desulfuromonadales</taxon>
        <taxon>Geoalkalibacteraceae</taxon>
        <taxon>Geoalkalibacter</taxon>
    </lineage>
</organism>
<dbReference type="InterPro" id="IPR036890">
    <property type="entry name" value="HATPase_C_sf"/>
</dbReference>